<keyword evidence="3" id="KW-1185">Reference proteome</keyword>
<sequence>MLEKILHVIVVTNFPNYADHPWIFGLYGAFAAGIFEELGRFILFTWLLKKYLNYKGGLSFGIGWGGIEAVVLMLMIIVPNIIFAFLINAGTLESSLAAQIPADQLVTLKETVLNQGISFYMLACVERFFAVFIQIALSLLVLLGVANKKFLYVIYAILIHAAIDYPLAFYQTGHIKSLWIIECYVAVFGVLAIVFITKTKKRFQ</sequence>
<dbReference type="EMBL" id="JAUSUO010000010">
    <property type="protein sequence ID" value="MDQ0344579.1"/>
    <property type="molecule type" value="Genomic_DNA"/>
</dbReference>
<name>A0ABU0D829_9BACI</name>
<keyword evidence="1" id="KW-1133">Transmembrane helix</keyword>
<feature type="transmembrane region" description="Helical" evidence="1">
    <location>
        <begin position="60"/>
        <end position="87"/>
    </location>
</feature>
<feature type="transmembrane region" description="Helical" evidence="1">
    <location>
        <begin position="177"/>
        <end position="196"/>
    </location>
</feature>
<feature type="transmembrane region" description="Helical" evidence="1">
    <location>
        <begin position="117"/>
        <end position="143"/>
    </location>
</feature>
<feature type="transmembrane region" description="Helical" evidence="1">
    <location>
        <begin position="22"/>
        <end position="48"/>
    </location>
</feature>
<feature type="transmembrane region" description="Helical" evidence="1">
    <location>
        <begin position="150"/>
        <end position="171"/>
    </location>
</feature>
<keyword evidence="1" id="KW-0472">Membrane</keyword>
<protein>
    <submittedName>
        <fullName evidence="2">Membrane protein YhfC</fullName>
    </submittedName>
</protein>
<dbReference type="InterPro" id="IPR011397">
    <property type="entry name" value="YhfC"/>
</dbReference>
<keyword evidence="1" id="KW-0812">Transmembrane</keyword>
<organism evidence="2 3">
    <name type="scientific">Lederbergia wuyishanensis</name>
    <dbReference type="NCBI Taxonomy" id="1347903"/>
    <lineage>
        <taxon>Bacteria</taxon>
        <taxon>Bacillati</taxon>
        <taxon>Bacillota</taxon>
        <taxon>Bacilli</taxon>
        <taxon>Bacillales</taxon>
        <taxon>Bacillaceae</taxon>
        <taxon>Lederbergia</taxon>
    </lineage>
</organism>
<reference evidence="2 3" key="1">
    <citation type="submission" date="2023-07" db="EMBL/GenBank/DDBJ databases">
        <title>Genomic Encyclopedia of Type Strains, Phase IV (KMG-IV): sequencing the most valuable type-strain genomes for metagenomic binning, comparative biology and taxonomic classification.</title>
        <authorList>
            <person name="Goeker M."/>
        </authorList>
    </citation>
    <scope>NUCLEOTIDE SEQUENCE [LARGE SCALE GENOMIC DNA]</scope>
    <source>
        <strain evidence="2 3">DSM 27848</strain>
    </source>
</reference>
<accession>A0ABU0D829</accession>
<dbReference type="Pfam" id="PF10086">
    <property type="entry name" value="YhfC"/>
    <property type="match status" value="1"/>
</dbReference>
<evidence type="ECO:0000313" key="2">
    <source>
        <dbReference type="EMBL" id="MDQ0344579.1"/>
    </source>
</evidence>
<gene>
    <name evidence="2" type="ORF">J2S14_003423</name>
</gene>
<evidence type="ECO:0000313" key="3">
    <source>
        <dbReference type="Proteomes" id="UP001232343"/>
    </source>
</evidence>
<comment type="caution">
    <text evidence="2">The sequence shown here is derived from an EMBL/GenBank/DDBJ whole genome shotgun (WGS) entry which is preliminary data.</text>
</comment>
<proteinExistence type="predicted"/>
<evidence type="ECO:0000256" key="1">
    <source>
        <dbReference type="SAM" id="Phobius"/>
    </source>
</evidence>
<dbReference type="Proteomes" id="UP001232343">
    <property type="component" value="Unassembled WGS sequence"/>
</dbReference>